<dbReference type="PANTHER" id="PTHR11010">
    <property type="entry name" value="PROTEASE S28 PRO-X CARBOXYPEPTIDASE-RELATED"/>
    <property type="match status" value="1"/>
</dbReference>
<dbReference type="InterPro" id="IPR008758">
    <property type="entry name" value="Peptidase_S28"/>
</dbReference>
<dbReference type="PANTHER" id="PTHR11010:SF110">
    <property type="entry name" value="PROLYLCARBOXYPEPTIDASE-LIKE PROTEIN-RELATED"/>
    <property type="match status" value="1"/>
</dbReference>
<dbReference type="AlphaFoldDB" id="A0A660KU93"/>
<gene>
    <name evidence="7" type="ORF">FH972_010118</name>
</gene>
<comment type="similarity">
    <text evidence="1">Belongs to the peptidase S28 family.</text>
</comment>
<evidence type="ECO:0000256" key="4">
    <source>
        <dbReference type="ARBA" id="ARBA00022801"/>
    </source>
</evidence>
<evidence type="ECO:0000256" key="5">
    <source>
        <dbReference type="ARBA" id="ARBA00023180"/>
    </source>
</evidence>
<dbReference type="Gene3D" id="1.20.120.980">
    <property type="entry name" value="Serine carboxypeptidase S28, SKS domain"/>
    <property type="match status" value="1"/>
</dbReference>
<evidence type="ECO:0000256" key="1">
    <source>
        <dbReference type="ARBA" id="ARBA00011079"/>
    </source>
</evidence>
<feature type="chain" id="PRO_5024924816" description="Lysosomal Pro-X carboxypeptidase" evidence="6">
    <location>
        <begin position="25"/>
        <end position="702"/>
    </location>
</feature>
<keyword evidence="5" id="KW-0325">Glycoprotein</keyword>
<keyword evidence="2" id="KW-0645">Protease</keyword>
<evidence type="ECO:0000313" key="8">
    <source>
        <dbReference type="Proteomes" id="UP000327013"/>
    </source>
</evidence>
<dbReference type="Pfam" id="PF05577">
    <property type="entry name" value="Peptidase_S28"/>
    <property type="match status" value="2"/>
</dbReference>
<dbReference type="InterPro" id="IPR042269">
    <property type="entry name" value="Ser_carbopepase_S28_SKS"/>
</dbReference>
<organism evidence="7 8">
    <name type="scientific">Carpinus fangiana</name>
    <dbReference type="NCBI Taxonomy" id="176857"/>
    <lineage>
        <taxon>Eukaryota</taxon>
        <taxon>Viridiplantae</taxon>
        <taxon>Streptophyta</taxon>
        <taxon>Embryophyta</taxon>
        <taxon>Tracheophyta</taxon>
        <taxon>Spermatophyta</taxon>
        <taxon>Magnoliopsida</taxon>
        <taxon>eudicotyledons</taxon>
        <taxon>Gunneridae</taxon>
        <taxon>Pentapetalae</taxon>
        <taxon>rosids</taxon>
        <taxon>fabids</taxon>
        <taxon>Fagales</taxon>
        <taxon>Betulaceae</taxon>
        <taxon>Carpinus</taxon>
    </lineage>
</organism>
<evidence type="ECO:0008006" key="9">
    <source>
        <dbReference type="Google" id="ProtNLM"/>
    </source>
</evidence>
<evidence type="ECO:0000313" key="7">
    <source>
        <dbReference type="EMBL" id="KAE8037536.1"/>
    </source>
</evidence>
<keyword evidence="3 6" id="KW-0732">Signal</keyword>
<evidence type="ECO:0000256" key="3">
    <source>
        <dbReference type="ARBA" id="ARBA00022729"/>
    </source>
</evidence>
<evidence type="ECO:0000256" key="2">
    <source>
        <dbReference type="ARBA" id="ARBA00022670"/>
    </source>
</evidence>
<name>A0A660KU93_9ROSI</name>
<evidence type="ECO:0000256" key="6">
    <source>
        <dbReference type="SAM" id="SignalP"/>
    </source>
</evidence>
<accession>A0A660KU93</accession>
<dbReference type="InterPro" id="IPR029058">
    <property type="entry name" value="AB_hydrolase_fold"/>
</dbReference>
<dbReference type="Gene3D" id="3.40.50.1820">
    <property type="entry name" value="alpha/beta hydrolase"/>
    <property type="match status" value="2"/>
</dbReference>
<feature type="signal peptide" evidence="6">
    <location>
        <begin position="1"/>
        <end position="24"/>
    </location>
</feature>
<dbReference type="FunFam" id="1.20.120.980:FF:000006">
    <property type="entry name" value="Serine carboxypeptidase S28 family protein"/>
    <property type="match status" value="1"/>
</dbReference>
<protein>
    <recommendedName>
        <fullName evidence="9">Lysosomal Pro-X carboxypeptidase</fullName>
    </recommendedName>
</protein>
<keyword evidence="4" id="KW-0378">Hydrolase</keyword>
<dbReference type="GO" id="GO:0070008">
    <property type="term" value="F:serine-type exopeptidase activity"/>
    <property type="evidence" value="ECO:0007669"/>
    <property type="project" value="InterPro"/>
</dbReference>
<dbReference type="GO" id="GO:0008239">
    <property type="term" value="F:dipeptidyl-peptidase activity"/>
    <property type="evidence" value="ECO:0007669"/>
    <property type="project" value="TreeGrafter"/>
</dbReference>
<dbReference type="GO" id="GO:0006508">
    <property type="term" value="P:proteolysis"/>
    <property type="evidence" value="ECO:0007669"/>
    <property type="project" value="UniProtKB-KW"/>
</dbReference>
<dbReference type="EMBL" id="CM017324">
    <property type="protein sequence ID" value="KAE8037536.1"/>
    <property type="molecule type" value="Genomic_DNA"/>
</dbReference>
<dbReference type="OrthoDB" id="2130629at2759"/>
<keyword evidence="8" id="KW-1185">Reference proteome</keyword>
<dbReference type="SUPFAM" id="SSF53474">
    <property type="entry name" value="alpha/beta-Hydrolases"/>
    <property type="match status" value="2"/>
</dbReference>
<dbReference type="Proteomes" id="UP000327013">
    <property type="component" value="Chromosome 4"/>
</dbReference>
<reference evidence="7 8" key="1">
    <citation type="submission" date="2019-06" db="EMBL/GenBank/DDBJ databases">
        <title>A chromosomal-level reference genome of Carpinus fangiana (Coryloideae, Betulaceae).</title>
        <authorList>
            <person name="Yang X."/>
            <person name="Wang Z."/>
            <person name="Zhang L."/>
            <person name="Hao G."/>
            <person name="Liu J."/>
            <person name="Yang Y."/>
        </authorList>
    </citation>
    <scope>NUCLEOTIDE SEQUENCE [LARGE SCALE GENOMIC DNA]</scope>
    <source>
        <strain evidence="7">Cfa_2016G</strain>
        <tissue evidence="7">Leaf</tissue>
    </source>
</reference>
<sequence length="702" mass="78800">MDSLRYSLQLLSLIFLLFSAWASARQRVIPRLGVRRRTSEHEVSQTTSSSFDIKIYYYTQTIDHFNFRPDSYATFQQRYAINSKYWGGADSNAPIFAYLGAEAPLDYDLGSIGFLNDNALQFNALQLYIEHRYYGYSVPFGTMEEALKNESTRGYFNSAQALADYAAVILDVKKMLSAENSPVIAFGGSYGGMLAAWFRLKYPHVVLGSLASSAPILYFDDIVPQDGYFSVVTKDFKETSQSCYETIRQSWAEIDRVASTPNGLSTLSKIFSTCRPLNNSSELKDYLENIIIGAAQYNYEAPRYLISDMCRAIDGAANGTDTLGRIYAGVVASSYRQNDSCYDMNEFNAPSETAEGWAWQSCSDMVMPIGHDTNGSMFPPSPFNLTEVNDYCKKLYGVEPRPHWDIKLILRRFASNIIFSNGLKDPYSSGGVVEDISDSLVAVTTAEGSHCLDISVAFCTDPHWLVKQRNKEIKIIKKWIAKYQADLLQLKQRMNSKNLLAMDSLGYSSQLLSLLILFFSISASATPFYIPRLGVGTTRRTWQHDQPQTTSSSSDTEDFKKLYYTQPLDHFNYRPDSYTTFQQRYLINSKYWGGADSNAPIFAYLGAEESLDDDFSIIGSLNDNALQFKALQLYIEHRYYGNSVPFGTMKEALKNESTRGYFNSAQALADYAAVILDVKKTFSAENSPVIAFGASYGGSKSL</sequence>
<proteinExistence type="inferred from homology"/>